<dbReference type="STRING" id="708126.BW727_100756"/>
<dbReference type="InterPro" id="IPR011397">
    <property type="entry name" value="YhfC"/>
</dbReference>
<keyword evidence="1" id="KW-0472">Membrane</keyword>
<dbReference type="Pfam" id="PF10086">
    <property type="entry name" value="YhfC"/>
    <property type="match status" value="2"/>
</dbReference>
<protein>
    <recommendedName>
        <fullName evidence="4">Protease PrsW</fullName>
    </recommendedName>
</protein>
<feature type="transmembrane region" description="Helical" evidence="1">
    <location>
        <begin position="39"/>
        <end position="58"/>
    </location>
</feature>
<evidence type="ECO:0000313" key="2">
    <source>
        <dbReference type="EMBL" id="AQS53149.1"/>
    </source>
</evidence>
<dbReference type="AlphaFoldDB" id="A0A1S6INQ4"/>
<keyword evidence="3" id="KW-1185">Reference proteome</keyword>
<evidence type="ECO:0000256" key="1">
    <source>
        <dbReference type="SAM" id="Phobius"/>
    </source>
</evidence>
<organism evidence="2 3">
    <name type="scientific">Jeotgalibaca dankookensis</name>
    <dbReference type="NCBI Taxonomy" id="708126"/>
    <lineage>
        <taxon>Bacteria</taxon>
        <taxon>Bacillati</taxon>
        <taxon>Bacillota</taxon>
        <taxon>Bacilli</taxon>
        <taxon>Lactobacillales</taxon>
        <taxon>Carnobacteriaceae</taxon>
        <taxon>Jeotgalibaca</taxon>
    </lineage>
</organism>
<dbReference type="KEGG" id="jda:BW727_100756"/>
<dbReference type="Proteomes" id="UP000188993">
    <property type="component" value="Chromosome"/>
</dbReference>
<feature type="transmembrane region" description="Helical" evidence="1">
    <location>
        <begin position="167"/>
        <end position="186"/>
    </location>
</feature>
<reference evidence="2 3" key="1">
    <citation type="journal article" date="2014" name="Int. J. Syst. Evol. Microbiol.">
        <title>Jeotgalibaca dankookensis gen. nov., sp. nov., a member of the family Carnobacteriaceae, isolated from seujeot (Korean traditional food).</title>
        <authorList>
            <person name="Lee D.G."/>
            <person name="Trujillo M.E."/>
            <person name="Kang H."/>
            <person name="Ahn T.Y."/>
        </authorList>
    </citation>
    <scope>NUCLEOTIDE SEQUENCE [LARGE SCALE GENOMIC DNA]</scope>
    <source>
        <strain evidence="2 3">EX-07</strain>
    </source>
</reference>
<evidence type="ECO:0008006" key="4">
    <source>
        <dbReference type="Google" id="ProtNLM"/>
    </source>
</evidence>
<dbReference type="OrthoDB" id="9807167at2"/>
<accession>A0A1S6INQ4</accession>
<sequence length="199" mass="22549">MKKKGITFLLGGICFTVSQLLLRIPLLNYFLGTSKFQLLYILNPLLIGILIAFSAGVFEESFRFIFRNLFFKKKDTKLSVPIIFGLGHGTVEAIFVLASSLSVVPLGELKIALLERVLAIVLHVGLTVIVWNGFQRNKKIQYLLLAIFIHGLANSLIPILVPFAYSILIIESLLFLIDIFIVLYVYQSKKYYYSKGEKR</sequence>
<feature type="transmembrane region" description="Helical" evidence="1">
    <location>
        <begin position="111"/>
        <end position="130"/>
    </location>
</feature>
<proteinExistence type="predicted"/>
<dbReference type="RefSeq" id="WP_062471097.1">
    <property type="nucleotide sequence ID" value="NZ_BBYN01000026.1"/>
</dbReference>
<feature type="transmembrane region" description="Helical" evidence="1">
    <location>
        <begin position="142"/>
        <end position="161"/>
    </location>
</feature>
<evidence type="ECO:0000313" key="3">
    <source>
        <dbReference type="Proteomes" id="UP000188993"/>
    </source>
</evidence>
<dbReference type="EMBL" id="CP019728">
    <property type="protein sequence ID" value="AQS53149.1"/>
    <property type="molecule type" value="Genomic_DNA"/>
</dbReference>
<keyword evidence="1" id="KW-0812">Transmembrane</keyword>
<gene>
    <name evidence="2" type="ORF">BW727_100756</name>
</gene>
<name>A0A1S6INQ4_9LACT</name>
<keyword evidence="1" id="KW-1133">Transmembrane helix</keyword>
<feature type="transmembrane region" description="Helical" evidence="1">
    <location>
        <begin position="78"/>
        <end position="99"/>
    </location>
</feature>